<keyword evidence="2" id="KW-1185">Reference proteome</keyword>
<organism evidence="1 2">
    <name type="scientific">Entomophthora muscae</name>
    <dbReference type="NCBI Taxonomy" id="34485"/>
    <lineage>
        <taxon>Eukaryota</taxon>
        <taxon>Fungi</taxon>
        <taxon>Fungi incertae sedis</taxon>
        <taxon>Zoopagomycota</taxon>
        <taxon>Entomophthoromycotina</taxon>
        <taxon>Entomophthoromycetes</taxon>
        <taxon>Entomophthorales</taxon>
        <taxon>Entomophthoraceae</taxon>
        <taxon>Entomophthora</taxon>
    </lineage>
</organism>
<dbReference type="EMBL" id="QTSX02000732">
    <property type="protein sequence ID" value="KAJ9086108.1"/>
    <property type="molecule type" value="Genomic_DNA"/>
</dbReference>
<name>A0ACC2UGF9_9FUNG</name>
<dbReference type="Proteomes" id="UP001165960">
    <property type="component" value="Unassembled WGS sequence"/>
</dbReference>
<sequence>MFNLLTKSLTGLAFLDVLNGFAVNVGPPVHSFEPLHCCTLAKEAIPFMGFHKELAINSEMSSLDFWYTFLVATFTNFCKLA</sequence>
<accession>A0ACC2UGF9</accession>
<reference evidence="1" key="1">
    <citation type="submission" date="2022-04" db="EMBL/GenBank/DDBJ databases">
        <title>Genome of the entomopathogenic fungus Entomophthora muscae.</title>
        <authorList>
            <person name="Elya C."/>
            <person name="Lovett B.R."/>
            <person name="Lee E."/>
            <person name="Macias A.M."/>
            <person name="Hajek A.E."/>
            <person name="De Bivort B.L."/>
            <person name="Kasson M.T."/>
            <person name="De Fine Licht H.H."/>
            <person name="Stajich J.E."/>
        </authorList>
    </citation>
    <scope>NUCLEOTIDE SEQUENCE</scope>
    <source>
        <strain evidence="1">Berkeley</strain>
    </source>
</reference>
<gene>
    <name evidence="1" type="ORF">DSO57_1007512</name>
</gene>
<evidence type="ECO:0000313" key="1">
    <source>
        <dbReference type="EMBL" id="KAJ9086108.1"/>
    </source>
</evidence>
<protein>
    <submittedName>
        <fullName evidence="1">Uncharacterized protein</fullName>
    </submittedName>
</protein>
<comment type="caution">
    <text evidence="1">The sequence shown here is derived from an EMBL/GenBank/DDBJ whole genome shotgun (WGS) entry which is preliminary data.</text>
</comment>
<proteinExistence type="predicted"/>
<evidence type="ECO:0000313" key="2">
    <source>
        <dbReference type="Proteomes" id="UP001165960"/>
    </source>
</evidence>